<dbReference type="GO" id="GO:0016887">
    <property type="term" value="F:ATP hydrolysis activity"/>
    <property type="evidence" value="ECO:0007669"/>
    <property type="project" value="InterPro"/>
</dbReference>
<dbReference type="NCBIfam" id="TIGR00585">
    <property type="entry name" value="mutl"/>
    <property type="match status" value="1"/>
</dbReference>
<dbReference type="PANTHER" id="PTHR10073:SF12">
    <property type="entry name" value="DNA MISMATCH REPAIR PROTEIN MLH1"/>
    <property type="match status" value="1"/>
</dbReference>
<dbReference type="GO" id="GO:0005694">
    <property type="term" value="C:chromosome"/>
    <property type="evidence" value="ECO:0007669"/>
    <property type="project" value="UniProtKB-SubCell"/>
</dbReference>
<keyword evidence="6" id="KW-0547">Nucleotide-binding</keyword>
<feature type="region of interest" description="Disordered" evidence="16">
    <location>
        <begin position="381"/>
        <end position="403"/>
    </location>
</feature>
<dbReference type="Pfam" id="PF16413">
    <property type="entry name" value="Mlh1_C"/>
    <property type="match status" value="1"/>
</dbReference>
<comment type="subcellular location">
    <subcellularLocation>
        <location evidence="2">Chromosome</location>
    </subcellularLocation>
    <subcellularLocation>
        <location evidence="1">Nucleus</location>
    </subcellularLocation>
</comment>
<keyword evidence="5" id="KW-0597">Phosphoprotein</keyword>
<dbReference type="Pfam" id="PF13589">
    <property type="entry name" value="HATPase_c_3"/>
    <property type="match status" value="1"/>
</dbReference>
<dbReference type="AlphaFoldDB" id="A0A1B6KAB7"/>
<dbReference type="Pfam" id="PF01119">
    <property type="entry name" value="DNA_mis_repair"/>
    <property type="match status" value="1"/>
</dbReference>
<dbReference type="PANTHER" id="PTHR10073">
    <property type="entry name" value="DNA MISMATCH REPAIR PROTEIN MLH, PMS, MUTL"/>
    <property type="match status" value="1"/>
</dbReference>
<sequence length="647" mass="72993">MSTRPVIRKLDETVVNRIAAGEVIQRPSNAVKELLENSLDAKSSSIQITLKGGGLKLLQIQDNGCGIRREDMDIVCERFTTSKLTLFEDLNSIATFGFRGEALASISHVAHLTIITKTENEQCAYKASYEDGKLKGPVKACAGNKGTQIHVEDLFFNISTRRKALKSPSEEHARVLDVVSRYAVHNPHVGFTLKKHGEGLVDLRTEPESSHTDNIRVIYGNNITRELLEINAEDEGLQFKVKGYISNVNFSTKKAIFLLFINNRLVDSSAIRKSLDNVYGLYLPKGSHPFIYLSLSMNPRNLDVNVHPTKHEVNFLHEEAVIEKIKQEVEKLLAGANTSRTFFTQAKLPSLPEAIKGNDKPSSISANKLVRTDNTSQKLHKFFPSQPVNPVQKPDTPSSTDGRRDLQLTSVMNLRQEIEQDVHVGLREILSNLTFVGCINQERALIQHETNLYICNTRLLAEEMFYQILLYEFGNFGVIKFKESLPLLEVCELALDCPEASWCPEYGTKSQLATEATELLVSKAAMLKDYFSIDVDSQAMLSTIPMLLVNYVPDFGKLPVYMLRLASEVNWTDEQLCFQTFCRETARFYSKLPSSADTNSEEWQWSVEHVIYPTLKASFLPPRKFAEDKTIVQIASLPELYKVFERC</sequence>
<evidence type="ECO:0000256" key="8">
    <source>
        <dbReference type="ARBA" id="ARBA00022840"/>
    </source>
</evidence>
<dbReference type="InterPro" id="IPR013507">
    <property type="entry name" value="DNA_mismatch_S5_2-like"/>
</dbReference>
<evidence type="ECO:0000256" key="10">
    <source>
        <dbReference type="ARBA" id="ARBA00023204"/>
    </source>
</evidence>
<dbReference type="SUPFAM" id="SSF55874">
    <property type="entry name" value="ATPase domain of HSP90 chaperone/DNA topoisomerase II/histidine kinase"/>
    <property type="match status" value="1"/>
</dbReference>
<dbReference type="InterPro" id="IPR014721">
    <property type="entry name" value="Ribsml_uS5_D2-typ_fold_subgr"/>
</dbReference>
<dbReference type="SMART" id="SM01340">
    <property type="entry name" value="DNA_mis_repair"/>
    <property type="match status" value="1"/>
</dbReference>
<evidence type="ECO:0000256" key="13">
    <source>
        <dbReference type="ARBA" id="ARBA00071080"/>
    </source>
</evidence>
<dbReference type="GO" id="GO:0031981">
    <property type="term" value="C:nuclear lumen"/>
    <property type="evidence" value="ECO:0007669"/>
    <property type="project" value="UniProtKB-ARBA"/>
</dbReference>
<evidence type="ECO:0000256" key="12">
    <source>
        <dbReference type="ARBA" id="ARBA00023306"/>
    </source>
</evidence>
<dbReference type="CDD" id="cd16926">
    <property type="entry name" value="HATPase_MutL-MLH-PMS-like"/>
    <property type="match status" value="1"/>
</dbReference>
<feature type="domain" description="DNA mismatch repair protein S5" evidence="17">
    <location>
        <begin position="215"/>
        <end position="334"/>
    </location>
</feature>
<dbReference type="InterPro" id="IPR020568">
    <property type="entry name" value="Ribosomal_Su5_D2-typ_SF"/>
</dbReference>
<dbReference type="InterPro" id="IPR014762">
    <property type="entry name" value="DNA_mismatch_repair_CS"/>
</dbReference>
<evidence type="ECO:0000313" key="18">
    <source>
        <dbReference type="EMBL" id="JAT08392.1"/>
    </source>
</evidence>
<name>A0A1B6KAB7_9HEMI</name>
<evidence type="ECO:0000256" key="14">
    <source>
        <dbReference type="ARBA" id="ARBA00072852"/>
    </source>
</evidence>
<evidence type="ECO:0000256" key="15">
    <source>
        <dbReference type="ARBA" id="ARBA00082865"/>
    </source>
</evidence>
<evidence type="ECO:0000256" key="5">
    <source>
        <dbReference type="ARBA" id="ARBA00022553"/>
    </source>
</evidence>
<dbReference type="InterPro" id="IPR036890">
    <property type="entry name" value="HATPase_C_sf"/>
</dbReference>
<dbReference type="Gene3D" id="3.30.565.10">
    <property type="entry name" value="Histidine kinase-like ATPase, C-terminal domain"/>
    <property type="match status" value="1"/>
</dbReference>
<evidence type="ECO:0000259" key="17">
    <source>
        <dbReference type="SMART" id="SM01340"/>
    </source>
</evidence>
<evidence type="ECO:0000256" key="2">
    <source>
        <dbReference type="ARBA" id="ARBA00004286"/>
    </source>
</evidence>
<dbReference type="GO" id="GO:0006298">
    <property type="term" value="P:mismatch repair"/>
    <property type="evidence" value="ECO:0007669"/>
    <property type="project" value="InterPro"/>
</dbReference>
<evidence type="ECO:0000256" key="1">
    <source>
        <dbReference type="ARBA" id="ARBA00004123"/>
    </source>
</evidence>
<proteinExistence type="inferred from homology"/>
<dbReference type="SUPFAM" id="SSF54211">
    <property type="entry name" value="Ribosomal protein S5 domain 2-like"/>
    <property type="match status" value="1"/>
</dbReference>
<dbReference type="Gene3D" id="3.30.230.10">
    <property type="match status" value="1"/>
</dbReference>
<dbReference type="InterPro" id="IPR002099">
    <property type="entry name" value="MutL/Mlh/PMS"/>
</dbReference>
<evidence type="ECO:0000256" key="6">
    <source>
        <dbReference type="ARBA" id="ARBA00022741"/>
    </source>
</evidence>
<keyword evidence="7" id="KW-0227">DNA damage</keyword>
<dbReference type="FunFam" id="3.30.230.10:FF:000014">
    <property type="entry name" value="DNA mismatch repair protein Mlh1"/>
    <property type="match status" value="1"/>
</dbReference>
<keyword evidence="9" id="KW-0007">Acetylation</keyword>
<dbReference type="GO" id="GO:0030983">
    <property type="term" value="F:mismatched DNA binding"/>
    <property type="evidence" value="ECO:0007669"/>
    <property type="project" value="InterPro"/>
</dbReference>
<protein>
    <recommendedName>
        <fullName evidence="14">DNA mismatch repair protein MLH1</fullName>
    </recommendedName>
    <alternativeName>
        <fullName evidence="13">DNA mismatch repair protein Mlh1</fullName>
    </alternativeName>
    <alternativeName>
        <fullName evidence="15">MutL protein homolog 1</fullName>
    </alternativeName>
</protein>
<evidence type="ECO:0000256" key="11">
    <source>
        <dbReference type="ARBA" id="ARBA00023242"/>
    </source>
</evidence>
<dbReference type="InterPro" id="IPR032189">
    <property type="entry name" value="Mlh1_C"/>
</dbReference>
<dbReference type="CDD" id="cd03483">
    <property type="entry name" value="MutL_Trans_MLH1"/>
    <property type="match status" value="1"/>
</dbReference>
<organism evidence="18">
    <name type="scientific">Graphocephala atropunctata</name>
    <dbReference type="NCBI Taxonomy" id="36148"/>
    <lineage>
        <taxon>Eukaryota</taxon>
        <taxon>Metazoa</taxon>
        <taxon>Ecdysozoa</taxon>
        <taxon>Arthropoda</taxon>
        <taxon>Hexapoda</taxon>
        <taxon>Insecta</taxon>
        <taxon>Pterygota</taxon>
        <taxon>Neoptera</taxon>
        <taxon>Paraneoptera</taxon>
        <taxon>Hemiptera</taxon>
        <taxon>Auchenorrhyncha</taxon>
        <taxon>Membracoidea</taxon>
        <taxon>Cicadellidae</taxon>
        <taxon>Cicadellinae</taxon>
        <taxon>Cicadellini</taxon>
        <taxon>Graphocephala</taxon>
    </lineage>
</organism>
<evidence type="ECO:0000256" key="7">
    <source>
        <dbReference type="ARBA" id="ARBA00022763"/>
    </source>
</evidence>
<comment type="similarity">
    <text evidence="3">Belongs to the DNA mismatch repair MutL/HexB family.</text>
</comment>
<dbReference type="FunFam" id="3.30.565.10:FF:000034">
    <property type="entry name" value="DNA mismatch repair protein mlh1, putative"/>
    <property type="match status" value="1"/>
</dbReference>
<evidence type="ECO:0000256" key="16">
    <source>
        <dbReference type="SAM" id="MobiDB-lite"/>
    </source>
</evidence>
<dbReference type="GO" id="GO:0140664">
    <property type="term" value="F:ATP-dependent DNA damage sensor activity"/>
    <property type="evidence" value="ECO:0007669"/>
    <property type="project" value="InterPro"/>
</dbReference>
<evidence type="ECO:0000256" key="9">
    <source>
        <dbReference type="ARBA" id="ARBA00022990"/>
    </source>
</evidence>
<dbReference type="PROSITE" id="PS00058">
    <property type="entry name" value="DNA_MISMATCH_REPAIR_1"/>
    <property type="match status" value="1"/>
</dbReference>
<gene>
    <name evidence="18" type="ORF">g.10612</name>
</gene>
<keyword evidence="4" id="KW-0158">Chromosome</keyword>
<keyword evidence="11" id="KW-0539">Nucleus</keyword>
<dbReference type="GO" id="GO:0005524">
    <property type="term" value="F:ATP binding"/>
    <property type="evidence" value="ECO:0007669"/>
    <property type="project" value="UniProtKB-KW"/>
</dbReference>
<accession>A0A1B6KAB7</accession>
<dbReference type="EMBL" id="GEBQ01031585">
    <property type="protein sequence ID" value="JAT08392.1"/>
    <property type="molecule type" value="Transcribed_RNA"/>
</dbReference>
<evidence type="ECO:0000256" key="3">
    <source>
        <dbReference type="ARBA" id="ARBA00006082"/>
    </source>
</evidence>
<keyword evidence="12" id="KW-0131">Cell cycle</keyword>
<dbReference type="GO" id="GO:0032389">
    <property type="term" value="C:MutLalpha complex"/>
    <property type="evidence" value="ECO:0007669"/>
    <property type="project" value="TreeGrafter"/>
</dbReference>
<evidence type="ECO:0000256" key="4">
    <source>
        <dbReference type="ARBA" id="ARBA00022454"/>
    </source>
</evidence>
<keyword evidence="10" id="KW-0234">DNA repair</keyword>
<keyword evidence="8" id="KW-0067">ATP-binding</keyword>
<dbReference type="InterPro" id="IPR038973">
    <property type="entry name" value="MutL/Mlh/Pms-like"/>
</dbReference>
<reference evidence="18" key="1">
    <citation type="submission" date="2015-11" db="EMBL/GenBank/DDBJ databases">
        <title>De novo transcriptome assembly of four potential Pierce s Disease insect vectors from Arizona vineyards.</title>
        <authorList>
            <person name="Tassone E.E."/>
        </authorList>
    </citation>
    <scope>NUCLEOTIDE SEQUENCE</scope>
</reference>